<reference evidence="10 11" key="1">
    <citation type="journal article" date="2016" name="C (Basel)">
        <title>Selective Growth of and Electricity Production by Marine Exoelectrogenic Bacteria in Self-Aggregated Hydrogel of Microbially Reduced Graphene Oxide.</title>
        <authorList>
            <person name="Yoshida N."/>
            <person name="Goto Y."/>
            <person name="Miyata Y."/>
        </authorList>
    </citation>
    <scope>NUCLEOTIDE SEQUENCE [LARGE SCALE GENOMIC DNA]</scope>
    <source>
        <strain evidence="10 11">NIT-T3</strain>
    </source>
</reference>
<dbReference type="InterPro" id="IPR053967">
    <property type="entry name" value="LlgE_F_G-like_D1"/>
</dbReference>
<keyword evidence="4 5" id="KW-0975">Bacterial flagellum</keyword>
<accession>A0ABM8I1S6</accession>
<dbReference type="InterPro" id="IPR037058">
    <property type="entry name" value="Falgellar_hook_FlgE_sf"/>
</dbReference>
<evidence type="ECO:0000259" key="7">
    <source>
        <dbReference type="Pfam" id="PF06429"/>
    </source>
</evidence>
<dbReference type="PANTHER" id="PTHR30435">
    <property type="entry name" value="FLAGELLAR PROTEIN"/>
    <property type="match status" value="1"/>
</dbReference>
<evidence type="ECO:0000259" key="8">
    <source>
        <dbReference type="Pfam" id="PF07559"/>
    </source>
</evidence>
<protein>
    <recommendedName>
        <fullName evidence="3 5">Flagellar hook protein FlgE</fullName>
    </recommendedName>
</protein>
<organism evidence="10 11">
    <name type="scientific">Desulfuromonas versatilis</name>
    <dbReference type="NCBI Taxonomy" id="2802975"/>
    <lineage>
        <taxon>Bacteria</taxon>
        <taxon>Pseudomonadati</taxon>
        <taxon>Thermodesulfobacteriota</taxon>
        <taxon>Desulfuromonadia</taxon>
        <taxon>Desulfuromonadales</taxon>
        <taxon>Desulfuromonadaceae</taxon>
        <taxon>Desulfuromonas</taxon>
    </lineage>
</organism>
<keyword evidence="10" id="KW-0966">Cell projection</keyword>
<evidence type="ECO:0000256" key="2">
    <source>
        <dbReference type="ARBA" id="ARBA00009677"/>
    </source>
</evidence>
<evidence type="ECO:0000256" key="4">
    <source>
        <dbReference type="ARBA" id="ARBA00023143"/>
    </source>
</evidence>
<dbReference type="Pfam" id="PF00460">
    <property type="entry name" value="Flg_bb_rod"/>
    <property type="match status" value="1"/>
</dbReference>
<dbReference type="PROSITE" id="PS00588">
    <property type="entry name" value="FLAGELLA_BB_ROD"/>
    <property type="match status" value="1"/>
</dbReference>
<dbReference type="InterPro" id="IPR001444">
    <property type="entry name" value="Flag_bb_rod_N"/>
</dbReference>
<keyword evidence="11" id="KW-1185">Reference proteome</keyword>
<feature type="domain" description="Flagellar hook protein FlgE/F/G-like D1" evidence="9">
    <location>
        <begin position="88"/>
        <end position="151"/>
    </location>
</feature>
<proteinExistence type="inferred from homology"/>
<feature type="domain" description="Flagellar hook protein FlgE D2" evidence="8">
    <location>
        <begin position="168"/>
        <end position="305"/>
    </location>
</feature>
<comment type="similarity">
    <text evidence="2 5">Belongs to the flagella basal body rod proteins family.</text>
</comment>
<dbReference type="Proteomes" id="UP001319827">
    <property type="component" value="Chromosome"/>
</dbReference>
<gene>
    <name evidence="10" type="primary">flgE</name>
    <name evidence="10" type="ORF">DESUT3_36980</name>
</gene>
<dbReference type="Pfam" id="PF07559">
    <property type="entry name" value="FlgE_D2"/>
    <property type="match status" value="1"/>
</dbReference>
<evidence type="ECO:0000256" key="5">
    <source>
        <dbReference type="RuleBase" id="RU362116"/>
    </source>
</evidence>
<dbReference type="InterPro" id="IPR010930">
    <property type="entry name" value="Flg_bb/hook_C_dom"/>
</dbReference>
<keyword evidence="10" id="KW-0282">Flagellum</keyword>
<reference evidence="10 11" key="2">
    <citation type="journal article" date="2021" name="Int. J. Syst. Evol. Microbiol.">
        <title>Isolation and Polyphasic Characterization of Desulfuromonas versatilis sp. Nov., an Electrogenic Bacteria Capable of Versatile Metabolism Isolated from a Graphene Oxide-Reducing Enrichment Culture.</title>
        <authorList>
            <person name="Xie L."/>
            <person name="Yoshida N."/>
            <person name="Ishii S."/>
            <person name="Meng L."/>
        </authorList>
    </citation>
    <scope>NUCLEOTIDE SEQUENCE [LARGE SCALE GENOMIC DNA]</scope>
    <source>
        <strain evidence="10 11">NIT-T3</strain>
    </source>
</reference>
<dbReference type="RefSeq" id="WP_221250016.1">
    <property type="nucleotide sequence ID" value="NZ_AP024355.1"/>
</dbReference>
<comment type="function">
    <text evidence="5">A flexible structure which links the flagellar filament to the drive apparatus in the basal body.</text>
</comment>
<dbReference type="InterPro" id="IPR037925">
    <property type="entry name" value="FlgE/F/G-like"/>
</dbReference>
<comment type="subcellular location">
    <subcellularLocation>
        <location evidence="1 5">Bacterial flagellum basal body</location>
    </subcellularLocation>
</comment>
<feature type="domain" description="Flagellar basal-body/hook protein C-terminal" evidence="7">
    <location>
        <begin position="380"/>
        <end position="422"/>
    </location>
</feature>
<dbReference type="SUPFAM" id="SSF117143">
    <property type="entry name" value="Flagellar hook protein flgE"/>
    <property type="match status" value="1"/>
</dbReference>
<evidence type="ECO:0000256" key="1">
    <source>
        <dbReference type="ARBA" id="ARBA00004117"/>
    </source>
</evidence>
<dbReference type="Pfam" id="PF22692">
    <property type="entry name" value="LlgE_F_G_D1"/>
    <property type="match status" value="1"/>
</dbReference>
<dbReference type="Pfam" id="PF06429">
    <property type="entry name" value="Flg_bbr_C"/>
    <property type="match status" value="1"/>
</dbReference>
<dbReference type="PANTHER" id="PTHR30435:SF1">
    <property type="entry name" value="FLAGELLAR HOOK PROTEIN FLGE"/>
    <property type="match status" value="1"/>
</dbReference>
<feature type="domain" description="Flagellar basal body rod protein N-terminal" evidence="6">
    <location>
        <begin position="7"/>
        <end position="37"/>
    </location>
</feature>
<sequence>MSILASLYSGISGLAANGNAMSVIGNNIANNNTIGFKTGRTLFSDLLASNVSGSGGNSQVGRGVGLSVVDNVFSQGTFENTESNTDLAIEGEGFFVVKEPLTNQDLYTRAGSFRFDEEGRLVTPEGFRVMGYALAADGSVSGDLTTIKVDTQSLSPPRATTNIKLTTNLDADAAYRGPFNIADPVNTSNYASSVTIYDSLGNEHLTTMYFSKMDPATNPLEWEWTATIDGTEVGGAAGPMAIGSGSLQFDATGSLVSTVPANPLTTAGVFSWANNANPAQQMSFTFNTTQYSSESVVIGQSQDGYTTGSVAKLTIDAEGNVLGNFSNGLPKQLFRIALAKFTNPAGLVKEGANVFTASQSSGAAVVGTVGSGIGKIFTNSLEMSNVDLAGEFVKMITTQRGFQASSKIITATDEMLSELINLKR</sequence>
<dbReference type="EMBL" id="AP024355">
    <property type="protein sequence ID" value="BCR06629.1"/>
    <property type="molecule type" value="Genomic_DNA"/>
</dbReference>
<evidence type="ECO:0000313" key="11">
    <source>
        <dbReference type="Proteomes" id="UP001319827"/>
    </source>
</evidence>
<keyword evidence="10" id="KW-0969">Cilium</keyword>
<evidence type="ECO:0000259" key="9">
    <source>
        <dbReference type="Pfam" id="PF22692"/>
    </source>
</evidence>
<dbReference type="Gene3D" id="2.60.98.20">
    <property type="entry name" value="Flagellar hook protein FlgE"/>
    <property type="match status" value="1"/>
</dbReference>
<evidence type="ECO:0000259" key="6">
    <source>
        <dbReference type="Pfam" id="PF00460"/>
    </source>
</evidence>
<name>A0ABM8I1S6_9BACT</name>
<evidence type="ECO:0000313" key="10">
    <source>
        <dbReference type="EMBL" id="BCR06629.1"/>
    </source>
</evidence>
<dbReference type="InterPro" id="IPR020013">
    <property type="entry name" value="Flagellar_FlgE/F/G"/>
</dbReference>
<dbReference type="InterPro" id="IPR019776">
    <property type="entry name" value="Flagellar_basal_body_rod_CS"/>
</dbReference>
<dbReference type="InterPro" id="IPR011491">
    <property type="entry name" value="FlgE_D2"/>
</dbReference>
<evidence type="ECO:0000256" key="3">
    <source>
        <dbReference type="ARBA" id="ARBA00019015"/>
    </source>
</evidence>
<dbReference type="NCBIfam" id="TIGR03506">
    <property type="entry name" value="FlgEFG_subfam"/>
    <property type="match status" value="1"/>
</dbReference>